<dbReference type="Proteomes" id="UP000682733">
    <property type="component" value="Unassembled WGS sequence"/>
</dbReference>
<reference evidence="2" key="1">
    <citation type="submission" date="2021-02" db="EMBL/GenBank/DDBJ databases">
        <authorList>
            <person name="Nowell W R."/>
        </authorList>
    </citation>
    <scope>NUCLEOTIDE SEQUENCE</scope>
</reference>
<sequence>MSLTYTEDSTNINVVIDNIHYMEDHRKNKNENYCVLLETGSLNPVHKNHILNLMQAKEYLEHQYHYRVLAGYLSPTHDAYVKEKLRYNHIPSEHRIRMCEEAIKEANAQDWICVDTAECQATGFVDFPD</sequence>
<feature type="domain" description="Cytidyltransferase-like" evidence="1">
    <location>
        <begin position="39"/>
        <end position="119"/>
    </location>
</feature>
<dbReference type="Proteomes" id="UP000677228">
    <property type="component" value="Unassembled WGS sequence"/>
</dbReference>
<dbReference type="GO" id="GO:0004515">
    <property type="term" value="F:nicotinate-nucleotide adenylyltransferase activity"/>
    <property type="evidence" value="ECO:0007669"/>
    <property type="project" value="TreeGrafter"/>
</dbReference>
<dbReference type="EMBL" id="CAJNOK010027370">
    <property type="protein sequence ID" value="CAF1419027.1"/>
    <property type="molecule type" value="Genomic_DNA"/>
</dbReference>
<comment type="caution">
    <text evidence="2">The sequence shown here is derived from an EMBL/GenBank/DDBJ whole genome shotgun (WGS) entry which is preliminary data.</text>
</comment>
<gene>
    <name evidence="2" type="ORF">OVA965_LOCUS33632</name>
    <name evidence="3" type="ORF">TMI583_LOCUS34524</name>
</gene>
<dbReference type="InterPro" id="IPR014729">
    <property type="entry name" value="Rossmann-like_a/b/a_fold"/>
</dbReference>
<evidence type="ECO:0000313" key="3">
    <source>
        <dbReference type="EMBL" id="CAF4220401.1"/>
    </source>
</evidence>
<dbReference type="EMBL" id="CAJOBA010049123">
    <property type="protein sequence ID" value="CAF4220401.1"/>
    <property type="molecule type" value="Genomic_DNA"/>
</dbReference>
<accession>A0A8S2FCD2</accession>
<feature type="non-terminal residue" evidence="2">
    <location>
        <position position="129"/>
    </location>
</feature>
<dbReference type="GO" id="GO:0000309">
    <property type="term" value="F:nicotinamide-nucleotide adenylyltransferase activity"/>
    <property type="evidence" value="ECO:0007669"/>
    <property type="project" value="TreeGrafter"/>
</dbReference>
<evidence type="ECO:0000259" key="1">
    <source>
        <dbReference type="Pfam" id="PF01467"/>
    </source>
</evidence>
<evidence type="ECO:0000313" key="2">
    <source>
        <dbReference type="EMBL" id="CAF1419027.1"/>
    </source>
</evidence>
<organism evidence="2 4">
    <name type="scientific">Didymodactylos carnosus</name>
    <dbReference type="NCBI Taxonomy" id="1234261"/>
    <lineage>
        <taxon>Eukaryota</taxon>
        <taxon>Metazoa</taxon>
        <taxon>Spiralia</taxon>
        <taxon>Gnathifera</taxon>
        <taxon>Rotifera</taxon>
        <taxon>Eurotatoria</taxon>
        <taxon>Bdelloidea</taxon>
        <taxon>Philodinida</taxon>
        <taxon>Philodinidae</taxon>
        <taxon>Didymodactylos</taxon>
    </lineage>
</organism>
<dbReference type="PANTHER" id="PTHR12039:SF0">
    <property type="entry name" value="NICOTINAMIDE-NUCLEOTIDE ADENYLYLTRANSFERASE"/>
    <property type="match status" value="1"/>
</dbReference>
<protein>
    <recommendedName>
        <fullName evidence="1">Cytidyltransferase-like domain-containing protein</fullName>
    </recommendedName>
</protein>
<dbReference type="Pfam" id="PF01467">
    <property type="entry name" value="CTP_transf_like"/>
    <property type="match status" value="1"/>
</dbReference>
<dbReference type="SUPFAM" id="SSF52374">
    <property type="entry name" value="Nucleotidylyl transferase"/>
    <property type="match status" value="1"/>
</dbReference>
<dbReference type="InterPro" id="IPR004821">
    <property type="entry name" value="Cyt_trans-like"/>
</dbReference>
<dbReference type="PANTHER" id="PTHR12039">
    <property type="entry name" value="NICOTINAMIDE MONONUCLEOTIDE ADENYLYLTRANSFERASE"/>
    <property type="match status" value="1"/>
</dbReference>
<proteinExistence type="predicted"/>
<evidence type="ECO:0000313" key="4">
    <source>
        <dbReference type="Proteomes" id="UP000677228"/>
    </source>
</evidence>
<dbReference type="AlphaFoldDB" id="A0A8S2FCD2"/>
<dbReference type="InterPro" id="IPR051182">
    <property type="entry name" value="Euk_NMN_adenylyltrnsfrase"/>
</dbReference>
<dbReference type="GO" id="GO:0009435">
    <property type="term" value="P:NAD+ biosynthetic process"/>
    <property type="evidence" value="ECO:0007669"/>
    <property type="project" value="TreeGrafter"/>
</dbReference>
<dbReference type="Gene3D" id="3.40.50.620">
    <property type="entry name" value="HUPs"/>
    <property type="match status" value="1"/>
</dbReference>
<name>A0A8S2FCD2_9BILA</name>